<organism evidence="6 7">
    <name type="scientific">Clavelina lepadiformis</name>
    <name type="common">Light-bulb sea squirt</name>
    <name type="synonym">Ascidia lepadiformis</name>
    <dbReference type="NCBI Taxonomy" id="159417"/>
    <lineage>
        <taxon>Eukaryota</taxon>
        <taxon>Metazoa</taxon>
        <taxon>Chordata</taxon>
        <taxon>Tunicata</taxon>
        <taxon>Ascidiacea</taxon>
        <taxon>Aplousobranchia</taxon>
        <taxon>Clavelinidae</taxon>
        <taxon>Clavelina</taxon>
    </lineage>
</organism>
<dbReference type="EMBL" id="CAWYQH010000130">
    <property type="protein sequence ID" value="CAK8693170.1"/>
    <property type="molecule type" value="Genomic_DNA"/>
</dbReference>
<evidence type="ECO:0008006" key="8">
    <source>
        <dbReference type="Google" id="ProtNLM"/>
    </source>
</evidence>
<proteinExistence type="inferred from homology"/>
<dbReference type="Proteomes" id="UP001642483">
    <property type="component" value="Unassembled WGS sequence"/>
</dbReference>
<keyword evidence="5" id="KW-0503">Monooxygenase</keyword>
<dbReference type="Gene3D" id="1.10.630.10">
    <property type="entry name" value="Cytochrome P450"/>
    <property type="match status" value="1"/>
</dbReference>
<gene>
    <name evidence="6" type="ORF">CVLEPA_LOCUS26488</name>
</gene>
<accession>A0ABP0GN60</accession>
<evidence type="ECO:0000256" key="5">
    <source>
        <dbReference type="RuleBase" id="RU000461"/>
    </source>
</evidence>
<dbReference type="PANTHER" id="PTHR24300">
    <property type="entry name" value="CYTOCHROME P450 508A4-RELATED"/>
    <property type="match status" value="1"/>
</dbReference>
<dbReference type="PRINTS" id="PR00463">
    <property type="entry name" value="EP450I"/>
</dbReference>
<dbReference type="InterPro" id="IPR001128">
    <property type="entry name" value="Cyt_P450"/>
</dbReference>
<evidence type="ECO:0000256" key="2">
    <source>
        <dbReference type="ARBA" id="ARBA00010617"/>
    </source>
</evidence>
<evidence type="ECO:0000256" key="4">
    <source>
        <dbReference type="ARBA" id="ARBA00023004"/>
    </source>
</evidence>
<keyword evidence="3 5" id="KW-0479">Metal-binding</keyword>
<dbReference type="InterPro" id="IPR002401">
    <property type="entry name" value="Cyt_P450_E_grp-I"/>
</dbReference>
<keyword evidence="5" id="KW-0560">Oxidoreductase</keyword>
<protein>
    <recommendedName>
        <fullName evidence="8">Cytochrome P450</fullName>
    </recommendedName>
</protein>
<dbReference type="Pfam" id="PF00067">
    <property type="entry name" value="p450"/>
    <property type="match status" value="1"/>
</dbReference>
<dbReference type="InterPro" id="IPR036396">
    <property type="entry name" value="Cyt_P450_sf"/>
</dbReference>
<dbReference type="PANTHER" id="PTHR24300:SF404">
    <property type="entry name" value="CYTOCHROME P450 2D6-LIKE"/>
    <property type="match status" value="1"/>
</dbReference>
<keyword evidence="5" id="KW-0349">Heme</keyword>
<evidence type="ECO:0000313" key="7">
    <source>
        <dbReference type="Proteomes" id="UP001642483"/>
    </source>
</evidence>
<evidence type="ECO:0000256" key="3">
    <source>
        <dbReference type="ARBA" id="ARBA00022723"/>
    </source>
</evidence>
<comment type="caution">
    <text evidence="6">The sequence shown here is derived from an EMBL/GenBank/DDBJ whole genome shotgun (WGS) entry which is preliminary data.</text>
</comment>
<evidence type="ECO:0000313" key="6">
    <source>
        <dbReference type="EMBL" id="CAK8693170.1"/>
    </source>
</evidence>
<keyword evidence="7" id="KW-1185">Reference proteome</keyword>
<evidence type="ECO:0000256" key="1">
    <source>
        <dbReference type="ARBA" id="ARBA00001971"/>
    </source>
</evidence>
<reference evidence="6 7" key="1">
    <citation type="submission" date="2024-02" db="EMBL/GenBank/DDBJ databases">
        <authorList>
            <person name="Daric V."/>
            <person name="Darras S."/>
        </authorList>
    </citation>
    <scope>NUCLEOTIDE SEQUENCE [LARGE SCALE GENOMIC DNA]</scope>
</reference>
<comment type="similarity">
    <text evidence="2 5">Belongs to the cytochrome P450 family.</text>
</comment>
<keyword evidence="4 5" id="KW-0408">Iron</keyword>
<comment type="cofactor">
    <cofactor evidence="1">
        <name>heme</name>
        <dbReference type="ChEBI" id="CHEBI:30413"/>
    </cofactor>
</comment>
<dbReference type="PROSITE" id="PS00086">
    <property type="entry name" value="CYTOCHROME_P450"/>
    <property type="match status" value="1"/>
</dbReference>
<dbReference type="InterPro" id="IPR050182">
    <property type="entry name" value="Cytochrome_P450_fam2"/>
</dbReference>
<dbReference type="InterPro" id="IPR017972">
    <property type="entry name" value="Cyt_P450_CS"/>
</dbReference>
<name>A0ABP0GN60_CLALP</name>
<sequence>MLNYLIATVLALLIILSLKIVLRSRNLPPGPRGIPIVGSIHKIVPNFHETIPLLAKEYGNIFRISVGPRTIICLVGYDIIKEILVDRAKEFSDRATSVIAKLCRGESRDGIASSPYGPKWSANRKFLLSTFRNLGLNKRGIEKTITSELPHLVEELHGCCRSGNLVDPSLALEYATLNVIASFTFGDRYDYGDKRFLELLHINNEFFQMSRVLRAPTMFIYSIIPFLHKLVLFDSVKQFAKAARKILDFVQVEVKRHLHTHDPQSPRDFIDCYITELKNNENQFMTEKGMEMSIMDLFQAGTETSSTTLRWAILFMANYPQVQEKVHDEIERVLGLQREVRYDDRMRMPYCEATILEVQRKASITPIGLVHAPSHDTTIRGYDIPKGSSVFISYHSMHFSPDHWKNPNQFDPENFLDADGSVGNRDAFMPFGVGLRRCAGIEIARQELFLYFVGILQKFDIQKPDDVKSIPEDPIVGLTLSPHPYKVVLRPKF</sequence>
<dbReference type="SUPFAM" id="SSF48264">
    <property type="entry name" value="Cytochrome P450"/>
    <property type="match status" value="1"/>
</dbReference>
<dbReference type="PRINTS" id="PR00385">
    <property type="entry name" value="P450"/>
</dbReference>